<protein>
    <submittedName>
        <fullName evidence="2">42977_t:CDS:1</fullName>
    </submittedName>
</protein>
<keyword evidence="3" id="KW-1185">Reference proteome</keyword>
<comment type="caution">
    <text evidence="2">The sequence shown here is derived from an EMBL/GenBank/DDBJ whole genome shotgun (WGS) entry which is preliminary data.</text>
</comment>
<keyword evidence="1" id="KW-0175">Coiled coil</keyword>
<gene>
    <name evidence="2" type="ORF">GMARGA_LOCUS2276</name>
</gene>
<dbReference type="Proteomes" id="UP000789901">
    <property type="component" value="Unassembled WGS sequence"/>
</dbReference>
<feature type="non-terminal residue" evidence="2">
    <location>
        <position position="1"/>
    </location>
</feature>
<evidence type="ECO:0000256" key="1">
    <source>
        <dbReference type="SAM" id="Coils"/>
    </source>
</evidence>
<accession>A0ABM8W1R2</accession>
<dbReference type="EMBL" id="CAJVQB010000695">
    <property type="protein sequence ID" value="CAG8502573.1"/>
    <property type="molecule type" value="Genomic_DNA"/>
</dbReference>
<organism evidence="2 3">
    <name type="scientific">Gigaspora margarita</name>
    <dbReference type="NCBI Taxonomy" id="4874"/>
    <lineage>
        <taxon>Eukaryota</taxon>
        <taxon>Fungi</taxon>
        <taxon>Fungi incertae sedis</taxon>
        <taxon>Mucoromycota</taxon>
        <taxon>Glomeromycotina</taxon>
        <taxon>Glomeromycetes</taxon>
        <taxon>Diversisporales</taxon>
        <taxon>Gigasporaceae</taxon>
        <taxon>Gigaspora</taxon>
    </lineage>
</organism>
<reference evidence="2 3" key="1">
    <citation type="submission" date="2021-06" db="EMBL/GenBank/DDBJ databases">
        <authorList>
            <person name="Kallberg Y."/>
            <person name="Tangrot J."/>
            <person name="Rosling A."/>
        </authorList>
    </citation>
    <scope>NUCLEOTIDE SEQUENCE [LARGE SCALE GENOMIC DNA]</scope>
    <source>
        <strain evidence="2 3">120-4 pot B 10/14</strain>
    </source>
</reference>
<name>A0ABM8W1R2_GIGMA</name>
<feature type="coiled-coil region" evidence="1">
    <location>
        <begin position="6"/>
        <end position="52"/>
    </location>
</feature>
<evidence type="ECO:0000313" key="2">
    <source>
        <dbReference type="EMBL" id="CAG8502573.1"/>
    </source>
</evidence>
<evidence type="ECO:0000313" key="3">
    <source>
        <dbReference type="Proteomes" id="UP000789901"/>
    </source>
</evidence>
<sequence>DEQEIYEETKQENKRIKKDFDEMKEESSVQIISGLQEKLNEKEQINEELISRLLIILYFLRLGD</sequence>
<proteinExistence type="predicted"/>